<dbReference type="Proteomes" id="UP000235116">
    <property type="component" value="Chromosome"/>
</dbReference>
<sequence length="194" mass="20790">MGALMIVAGQAQAEVPTREDVTLVKVTEVVEAINHETREVTLRGPTGSLKQMTVGDNVKRLDEVKVGDAVTVDFFLSVAYELREPTDAEKQEPFVVLDQAVKADAEQLPGGAVLKQFRALCTIEGLDRVTETVTLKGPRGNYGLVAVKDPANLPKLRIGQSVVVTYTEALAISLEKPSSSLPSAPSGMMLNTTN</sequence>
<accession>A0A2K9LPA7</accession>
<evidence type="ECO:0000313" key="2">
    <source>
        <dbReference type="Proteomes" id="UP000235116"/>
    </source>
</evidence>
<reference evidence="2" key="1">
    <citation type="submission" date="2017-08" db="EMBL/GenBank/DDBJ databases">
        <title>Direct submision.</title>
        <authorList>
            <person name="Kim S.-J."/>
            <person name="Rhee S.-K."/>
        </authorList>
    </citation>
    <scope>NUCLEOTIDE SEQUENCE [LARGE SCALE GENOMIC DNA]</scope>
    <source>
        <strain evidence="2">GI5</strain>
    </source>
</reference>
<dbReference type="EMBL" id="CP022684">
    <property type="protein sequence ID" value="AUM14132.1"/>
    <property type="molecule type" value="Genomic_DNA"/>
</dbReference>
<protein>
    <submittedName>
        <fullName evidence="1">Uncharacterized protein</fullName>
    </submittedName>
</protein>
<evidence type="ECO:0000313" key="1">
    <source>
        <dbReference type="EMBL" id="AUM14132.1"/>
    </source>
</evidence>
<gene>
    <name evidence="1" type="ORF">Kalk_17630</name>
</gene>
<name>A0A2K9LPA7_9GAMM</name>
<dbReference type="AlphaFoldDB" id="A0A2K9LPA7"/>
<dbReference type="KEGG" id="kak:Kalk_17630"/>
<keyword evidence="2" id="KW-1185">Reference proteome</keyword>
<organism evidence="1 2">
    <name type="scientific">Ketobacter alkanivorans</name>
    <dbReference type="NCBI Taxonomy" id="1917421"/>
    <lineage>
        <taxon>Bacteria</taxon>
        <taxon>Pseudomonadati</taxon>
        <taxon>Pseudomonadota</taxon>
        <taxon>Gammaproteobacteria</taxon>
        <taxon>Pseudomonadales</taxon>
        <taxon>Ketobacteraceae</taxon>
        <taxon>Ketobacter</taxon>
    </lineage>
</organism>
<proteinExistence type="predicted"/>